<dbReference type="RefSeq" id="XP_016249105.1">
    <property type="nucleotide sequence ID" value="XM_016391586.1"/>
</dbReference>
<protein>
    <submittedName>
        <fullName evidence="1">Uncharacterized protein</fullName>
    </submittedName>
</protein>
<dbReference type="HOGENOM" id="CLU_1618823_0_0_1"/>
<dbReference type="GeneID" id="27343938"/>
<gene>
    <name evidence="1" type="ORF">PV07_04744</name>
</gene>
<keyword evidence="2" id="KW-1185">Reference proteome</keyword>
<dbReference type="Proteomes" id="UP000054466">
    <property type="component" value="Unassembled WGS sequence"/>
</dbReference>
<dbReference type="OrthoDB" id="10471103at2759"/>
<dbReference type="EMBL" id="KN847042">
    <property type="protein sequence ID" value="KIW28889.1"/>
    <property type="molecule type" value="Genomic_DNA"/>
</dbReference>
<evidence type="ECO:0000313" key="2">
    <source>
        <dbReference type="Proteomes" id="UP000054466"/>
    </source>
</evidence>
<reference evidence="1 2" key="1">
    <citation type="submission" date="2015-01" db="EMBL/GenBank/DDBJ databases">
        <title>The Genome Sequence of Cladophialophora immunda CBS83496.</title>
        <authorList>
            <consortium name="The Broad Institute Genomics Platform"/>
            <person name="Cuomo C."/>
            <person name="de Hoog S."/>
            <person name="Gorbushina A."/>
            <person name="Stielow B."/>
            <person name="Teixiera M."/>
            <person name="Abouelleil A."/>
            <person name="Chapman S.B."/>
            <person name="Priest M."/>
            <person name="Young S.K."/>
            <person name="Wortman J."/>
            <person name="Nusbaum C."/>
            <person name="Birren B."/>
        </authorList>
    </citation>
    <scope>NUCLEOTIDE SEQUENCE [LARGE SCALE GENOMIC DNA]</scope>
    <source>
        <strain evidence="1 2">CBS 83496</strain>
    </source>
</reference>
<proteinExistence type="predicted"/>
<accession>A0A0D2CZ93</accession>
<sequence>MSQHDAFENPIPITTFRPIRARSCSPVSPFNKLLQSCYAEGISKASDTDTPGIQSHPSVLPSPFHRRLSTLSRDEYQVESLAPEAFANAPVFDDSPETTLAEGNKRQITEIEASQKQEDGVRMTAHSDRRAREKIIRCDWERDHAEELRKKSHCEMIALSSSDL</sequence>
<name>A0A0D2CZ93_9EURO</name>
<organism evidence="1 2">
    <name type="scientific">Cladophialophora immunda</name>
    <dbReference type="NCBI Taxonomy" id="569365"/>
    <lineage>
        <taxon>Eukaryota</taxon>
        <taxon>Fungi</taxon>
        <taxon>Dikarya</taxon>
        <taxon>Ascomycota</taxon>
        <taxon>Pezizomycotina</taxon>
        <taxon>Eurotiomycetes</taxon>
        <taxon>Chaetothyriomycetidae</taxon>
        <taxon>Chaetothyriales</taxon>
        <taxon>Herpotrichiellaceae</taxon>
        <taxon>Cladophialophora</taxon>
    </lineage>
</organism>
<evidence type="ECO:0000313" key="1">
    <source>
        <dbReference type="EMBL" id="KIW28889.1"/>
    </source>
</evidence>
<dbReference type="AlphaFoldDB" id="A0A0D2CZ93"/>
<dbReference type="VEuPathDB" id="FungiDB:PV07_04744"/>